<feature type="compositionally biased region" description="Polar residues" evidence="1">
    <location>
        <begin position="340"/>
        <end position="349"/>
    </location>
</feature>
<evidence type="ECO:0000313" key="2">
    <source>
        <dbReference type="EMBL" id="KAJ3579596.1"/>
    </source>
</evidence>
<evidence type="ECO:0000256" key="1">
    <source>
        <dbReference type="SAM" id="MobiDB-lite"/>
    </source>
</evidence>
<reference evidence="2" key="1">
    <citation type="submission" date="2022-07" db="EMBL/GenBank/DDBJ databases">
        <title>Genome Sequence of Xylaria arbuscula.</title>
        <authorList>
            <person name="Buettner E."/>
        </authorList>
    </citation>
    <scope>NUCLEOTIDE SEQUENCE</scope>
    <source>
        <strain evidence="2">VT107</strain>
    </source>
</reference>
<feature type="compositionally biased region" description="Polar residues" evidence="1">
    <location>
        <begin position="417"/>
        <end position="430"/>
    </location>
</feature>
<feature type="region of interest" description="Disordered" evidence="1">
    <location>
        <begin position="256"/>
        <end position="485"/>
    </location>
</feature>
<protein>
    <submittedName>
        <fullName evidence="2">Uncharacterized protein</fullName>
    </submittedName>
</protein>
<proteinExistence type="predicted"/>
<sequence>MLRPWLYWPDAEIFEWNLFHRQLVHWGDFRHWQAQARGLWFPEYPDPTYDIFHWYFRRASPTYTEAVKELLAQYDFPRPFQFHDDPKQQDRLTTWIEYLGFACAQHDRYVRVMKVRQPEYDKAWKTLVDAKVLRPFETEEYICDIKCAFHHQSEEDRAYAAVKSAEAVLLSAQKAKDNPRESLRGKPAAGIQSCVAQSRLDAAKESLASIKRRNDMVDEFSLEVRSHQRAKTNAGRYSAILQWILEQVPLVEAEMNKSGVTETSPNLRRGTKRRRDQDNVDIQNQANQKRRWNTHNLNSPLDCNIRSGFQGGIQKRSHDDATDDKPPSKRLRNGSHDLASCNNASSGAQMKSGREPQGAETSEIERPDGNKQAVTKASNDFQLQRKSTQGAPQSSATSPPLRRSARIAARQQILKTIVNSSGAAKSSPHATQKPAPPSSTRPQNQQSKFLATKITKRSARGNSQRNTSKAKRTSKGHRRDRQSND</sequence>
<comment type="caution">
    <text evidence="2">The sequence shown here is derived from an EMBL/GenBank/DDBJ whole genome shotgun (WGS) entry which is preliminary data.</text>
</comment>
<dbReference type="VEuPathDB" id="FungiDB:F4678DRAFT_482901"/>
<feature type="compositionally biased region" description="Basic residues" evidence="1">
    <location>
        <begin position="468"/>
        <end position="485"/>
    </location>
</feature>
<dbReference type="EMBL" id="JANPWZ010000078">
    <property type="protein sequence ID" value="KAJ3579596.1"/>
    <property type="molecule type" value="Genomic_DNA"/>
</dbReference>
<accession>A0A9W8TS60</accession>
<evidence type="ECO:0000313" key="3">
    <source>
        <dbReference type="Proteomes" id="UP001148614"/>
    </source>
</evidence>
<feature type="compositionally biased region" description="Polar residues" evidence="1">
    <location>
        <begin position="440"/>
        <end position="449"/>
    </location>
</feature>
<organism evidence="2 3">
    <name type="scientific">Xylaria arbuscula</name>
    <dbReference type="NCBI Taxonomy" id="114810"/>
    <lineage>
        <taxon>Eukaryota</taxon>
        <taxon>Fungi</taxon>
        <taxon>Dikarya</taxon>
        <taxon>Ascomycota</taxon>
        <taxon>Pezizomycotina</taxon>
        <taxon>Sordariomycetes</taxon>
        <taxon>Xylariomycetidae</taxon>
        <taxon>Xylariales</taxon>
        <taxon>Xylariaceae</taxon>
        <taxon>Xylaria</taxon>
    </lineage>
</organism>
<dbReference type="Proteomes" id="UP001148614">
    <property type="component" value="Unassembled WGS sequence"/>
</dbReference>
<keyword evidence="3" id="KW-1185">Reference proteome</keyword>
<gene>
    <name evidence="2" type="ORF">NPX13_g962</name>
</gene>
<feature type="compositionally biased region" description="Polar residues" evidence="1">
    <location>
        <begin position="372"/>
        <end position="398"/>
    </location>
</feature>
<name>A0A9W8TS60_9PEZI</name>
<dbReference type="AlphaFoldDB" id="A0A9W8TS60"/>
<feature type="compositionally biased region" description="Basic and acidic residues" evidence="1">
    <location>
        <begin position="316"/>
        <end position="327"/>
    </location>
</feature>